<feature type="chain" id="PRO_5010284439" evidence="1">
    <location>
        <begin position="25"/>
        <end position="163"/>
    </location>
</feature>
<accession>A0A1S3HAC1</accession>
<dbReference type="GeneID" id="106153528"/>
<feature type="domain" description="Shisa N-terminal" evidence="2">
    <location>
        <begin position="81"/>
        <end position="121"/>
    </location>
</feature>
<dbReference type="Proteomes" id="UP000085678">
    <property type="component" value="Unplaced"/>
</dbReference>
<gene>
    <name evidence="4" type="primary">LOC106153528</name>
</gene>
<protein>
    <submittedName>
        <fullName evidence="4">Keratin-associated protein 5-4-like</fullName>
    </submittedName>
</protein>
<sequence length="163" mass="18081">MEKQVNFMLTCVITLLAIILSVSGGKYCCPYYTSSGSYRSSFYCSKYCCGTSTSKYCCTSSYSRYYPSYSSSSLCPTATKGEYCCPYYTSSGSYRSSFYCSKYCCGTSTSKYCCTSSYSRYYPSYSSSSLCPTATKGEYCCAHYTSSGSYKSSFYCPKYCCGT</sequence>
<evidence type="ECO:0000313" key="4">
    <source>
        <dbReference type="RefSeq" id="XP_013382958.1"/>
    </source>
</evidence>
<proteinExistence type="predicted"/>
<dbReference type="Pfam" id="PF13908">
    <property type="entry name" value="Shisa_N"/>
    <property type="match status" value="3"/>
</dbReference>
<keyword evidence="1" id="KW-0732">Signal</keyword>
<evidence type="ECO:0000256" key="1">
    <source>
        <dbReference type="SAM" id="SignalP"/>
    </source>
</evidence>
<keyword evidence="3" id="KW-1185">Reference proteome</keyword>
<reference evidence="4" key="1">
    <citation type="submission" date="2025-08" db="UniProtKB">
        <authorList>
            <consortium name="RefSeq"/>
        </authorList>
    </citation>
    <scope>IDENTIFICATION</scope>
    <source>
        <tissue evidence="4">Gonads</tissue>
    </source>
</reference>
<feature type="domain" description="Shisa N-terminal" evidence="2">
    <location>
        <begin position="25"/>
        <end position="65"/>
    </location>
</feature>
<organism evidence="3 4">
    <name type="scientific">Lingula anatina</name>
    <name type="common">Brachiopod</name>
    <name type="synonym">Lingula unguis</name>
    <dbReference type="NCBI Taxonomy" id="7574"/>
    <lineage>
        <taxon>Eukaryota</taxon>
        <taxon>Metazoa</taxon>
        <taxon>Spiralia</taxon>
        <taxon>Lophotrochozoa</taxon>
        <taxon>Brachiopoda</taxon>
        <taxon>Linguliformea</taxon>
        <taxon>Lingulata</taxon>
        <taxon>Lingulida</taxon>
        <taxon>Linguloidea</taxon>
        <taxon>Lingulidae</taxon>
        <taxon>Lingula</taxon>
    </lineage>
</organism>
<feature type="signal peptide" evidence="1">
    <location>
        <begin position="1"/>
        <end position="24"/>
    </location>
</feature>
<name>A0A1S3HAC1_LINAN</name>
<evidence type="ECO:0000313" key="3">
    <source>
        <dbReference type="Proteomes" id="UP000085678"/>
    </source>
</evidence>
<dbReference type="RefSeq" id="XP_013382958.1">
    <property type="nucleotide sequence ID" value="XM_013527504.1"/>
</dbReference>
<feature type="non-terminal residue" evidence="4">
    <location>
        <position position="163"/>
    </location>
</feature>
<feature type="domain" description="Shisa N-terminal" evidence="2">
    <location>
        <begin position="137"/>
        <end position="163"/>
    </location>
</feature>
<dbReference type="InParanoid" id="A0A1S3HAC1"/>
<evidence type="ECO:0000259" key="2">
    <source>
        <dbReference type="Pfam" id="PF13908"/>
    </source>
</evidence>
<dbReference type="KEGG" id="lak:106153528"/>
<dbReference type="AlphaFoldDB" id="A0A1S3HAC1"/>
<dbReference type="InterPro" id="IPR053891">
    <property type="entry name" value="Shisa_N"/>
</dbReference>